<reference evidence="6" key="1">
    <citation type="submission" date="2020-06" db="EMBL/GenBank/DDBJ databases">
        <title>Insight into the genomes of haloalkaliphilic bacilli from Kenyan soda lakes.</title>
        <authorList>
            <person name="Mwirichia R."/>
            <person name="Villamizar G.C."/>
            <person name="Poehlein A."/>
            <person name="Mugweru J."/>
            <person name="Kipnyargis A."/>
            <person name="Kiplimo D."/>
            <person name="Orwa P."/>
            <person name="Daniel R."/>
        </authorList>
    </citation>
    <scope>NUCLEOTIDE SEQUENCE</scope>
    <source>
        <strain evidence="6">B1096_S55</strain>
    </source>
</reference>
<accession>A0A9Q4B359</accession>
<dbReference type="GO" id="GO:0016020">
    <property type="term" value="C:membrane"/>
    <property type="evidence" value="ECO:0007669"/>
    <property type="project" value="InterPro"/>
</dbReference>
<feature type="transmembrane region" description="Helical" evidence="4">
    <location>
        <begin position="95"/>
        <end position="123"/>
    </location>
</feature>
<proteinExistence type="predicted"/>
<evidence type="ECO:0000256" key="2">
    <source>
        <dbReference type="PROSITE-ProRule" id="PRU00284"/>
    </source>
</evidence>
<evidence type="ECO:0000256" key="4">
    <source>
        <dbReference type="SAM" id="Phobius"/>
    </source>
</evidence>
<name>A0A9Q4B359_SALAG</name>
<feature type="transmembrane region" description="Helical" evidence="4">
    <location>
        <begin position="69"/>
        <end position="88"/>
    </location>
</feature>
<dbReference type="PROSITE" id="PS50111">
    <property type="entry name" value="CHEMOTAXIS_TRANSDUC_2"/>
    <property type="match status" value="1"/>
</dbReference>
<sequence>MTAIEQLNISDYKKKNTLLLLTYSVTLVTVLILSIMTNAVEMLIIYSAQLLVITGAYAVQHYFKKPFPFPYIAVIVMNVAAISVIFVIGSQETILLIFPFLALLASVHMQPKIFVIGFSFGVVGLTLNKLMATGETKVLIDSLFNYSMLLYLLLGVILGVVISLNQRQFATLKKFTKDAEEEATRKEQERVLLKQNVTAIIDHVSQANEKVQTNMIAQNELKTTISEVSSGSVAQTEQINNISEQAYKALESMERLHSSSISLLTESEDVKTLLDQNQVQMNDHHNEMQALKEEIMSLNSTFKVLSNKIAETNEFAGTIKGITEQTNLLALNASIEAARAGEAGKGFSVVASEIRKLAEITGETTEKITVNLNELNESNNVAVEKMSASRLNIEKGTETTERVSHSFITATSTLTALTSNIKDLTHVADDVKEGSNVIEAASSELATIIEEASAALEEMNATVEDLTTDNEKVAHYMNTTTEDAKRLIQ</sequence>
<protein>
    <recommendedName>
        <fullName evidence="5">Methyl-accepting transducer domain-containing protein</fullName>
    </recommendedName>
</protein>
<dbReference type="PANTHER" id="PTHR32089">
    <property type="entry name" value="METHYL-ACCEPTING CHEMOTAXIS PROTEIN MCPB"/>
    <property type="match status" value="1"/>
</dbReference>
<evidence type="ECO:0000256" key="3">
    <source>
        <dbReference type="SAM" id="Coils"/>
    </source>
</evidence>
<dbReference type="PANTHER" id="PTHR32089:SF112">
    <property type="entry name" value="LYSOZYME-LIKE PROTEIN-RELATED"/>
    <property type="match status" value="1"/>
</dbReference>
<dbReference type="Proteomes" id="UP001057753">
    <property type="component" value="Unassembled WGS sequence"/>
</dbReference>
<feature type="transmembrane region" description="Helical" evidence="4">
    <location>
        <begin position="43"/>
        <end position="63"/>
    </location>
</feature>
<evidence type="ECO:0000259" key="5">
    <source>
        <dbReference type="PROSITE" id="PS50111"/>
    </source>
</evidence>
<gene>
    <name evidence="6" type="ORF">HXA33_13065</name>
</gene>
<feature type="coiled-coil region" evidence="3">
    <location>
        <begin position="438"/>
        <end position="469"/>
    </location>
</feature>
<comment type="caution">
    <text evidence="6">The sequence shown here is derived from an EMBL/GenBank/DDBJ whole genome shotgun (WGS) entry which is preliminary data.</text>
</comment>
<evidence type="ECO:0000313" key="7">
    <source>
        <dbReference type="Proteomes" id="UP001057753"/>
    </source>
</evidence>
<dbReference type="InterPro" id="IPR004089">
    <property type="entry name" value="MCPsignal_dom"/>
</dbReference>
<dbReference type="Pfam" id="PF00015">
    <property type="entry name" value="MCPsignal"/>
    <property type="match status" value="1"/>
</dbReference>
<dbReference type="Gene3D" id="1.10.287.950">
    <property type="entry name" value="Methyl-accepting chemotaxis protein"/>
    <property type="match status" value="1"/>
</dbReference>
<keyword evidence="3" id="KW-0175">Coiled coil</keyword>
<dbReference type="SUPFAM" id="SSF58104">
    <property type="entry name" value="Methyl-accepting chemotaxis protein (MCP) signaling domain"/>
    <property type="match status" value="1"/>
</dbReference>
<evidence type="ECO:0000313" key="6">
    <source>
        <dbReference type="EMBL" id="MCR6097477.1"/>
    </source>
</evidence>
<keyword evidence="7" id="KW-1185">Reference proteome</keyword>
<keyword evidence="4" id="KW-0812">Transmembrane</keyword>
<feature type="transmembrane region" description="Helical" evidence="4">
    <location>
        <begin position="17"/>
        <end position="36"/>
    </location>
</feature>
<feature type="coiled-coil region" evidence="3">
    <location>
        <begin position="274"/>
        <end position="308"/>
    </location>
</feature>
<organism evidence="6 7">
    <name type="scientific">Salipaludibacillus agaradhaerens</name>
    <name type="common">Bacillus agaradhaerens</name>
    <dbReference type="NCBI Taxonomy" id="76935"/>
    <lineage>
        <taxon>Bacteria</taxon>
        <taxon>Bacillati</taxon>
        <taxon>Bacillota</taxon>
        <taxon>Bacilli</taxon>
        <taxon>Bacillales</taxon>
        <taxon>Bacillaceae</taxon>
    </lineage>
</organism>
<dbReference type="AlphaFoldDB" id="A0A9Q4B359"/>
<dbReference type="GO" id="GO:0007165">
    <property type="term" value="P:signal transduction"/>
    <property type="evidence" value="ECO:0007669"/>
    <property type="project" value="UniProtKB-KW"/>
</dbReference>
<dbReference type="EMBL" id="JABXYM010000001">
    <property type="protein sequence ID" value="MCR6097477.1"/>
    <property type="molecule type" value="Genomic_DNA"/>
</dbReference>
<feature type="transmembrane region" description="Helical" evidence="4">
    <location>
        <begin position="143"/>
        <end position="164"/>
    </location>
</feature>
<feature type="domain" description="Methyl-accepting transducer" evidence="5">
    <location>
        <begin position="210"/>
        <end position="460"/>
    </location>
</feature>
<dbReference type="SMART" id="SM00283">
    <property type="entry name" value="MA"/>
    <property type="match status" value="1"/>
</dbReference>
<keyword evidence="1 2" id="KW-0807">Transducer</keyword>
<evidence type="ECO:0000256" key="1">
    <source>
        <dbReference type="ARBA" id="ARBA00023224"/>
    </source>
</evidence>
<keyword evidence="4" id="KW-1133">Transmembrane helix</keyword>
<keyword evidence="4" id="KW-0472">Membrane</keyword>